<dbReference type="PANTHER" id="PTHR46157:SF4">
    <property type="entry name" value="K(+) EFFLUX ANTIPORTER 3, CHLOROPLASTIC"/>
    <property type="match status" value="1"/>
</dbReference>
<dbReference type="AlphaFoldDB" id="A0AAN5ANM2"/>
<evidence type="ECO:0000256" key="8">
    <source>
        <dbReference type="ARBA" id="ARBA00023136"/>
    </source>
</evidence>
<feature type="transmembrane region" description="Helical" evidence="9">
    <location>
        <begin position="88"/>
        <end position="109"/>
    </location>
</feature>
<dbReference type="EMBL" id="BQKE01000003">
    <property type="protein sequence ID" value="GJM63476.1"/>
    <property type="molecule type" value="Genomic_DNA"/>
</dbReference>
<evidence type="ECO:0000256" key="6">
    <source>
        <dbReference type="ARBA" id="ARBA00022989"/>
    </source>
</evidence>
<dbReference type="GO" id="GO:0005886">
    <property type="term" value="C:plasma membrane"/>
    <property type="evidence" value="ECO:0007669"/>
    <property type="project" value="TreeGrafter"/>
</dbReference>
<proteinExistence type="inferred from homology"/>
<dbReference type="Proteomes" id="UP001310022">
    <property type="component" value="Unassembled WGS sequence"/>
</dbReference>
<feature type="transmembrane region" description="Helical" evidence="9">
    <location>
        <begin position="306"/>
        <end position="324"/>
    </location>
</feature>
<sequence length="454" mass="48835">MHEGDFLYQAMIYLAAAVFLVPLAKQVGLGSVLGFLIGGIVIGPYVLGFIGEEGQDVMHFAEFGVVMMLFLVGLELEPSLLWKLRLPILGLGGMQVVGTTVLVSVITLLVTDLPWQTALAIGLTLSLSSTAIVLQTLNEKGLLKSEGGQNAFSVLLFQDIAVIPILAIFPLLSQSHGGSEGSHLWIDQFSTPIRTLIILGGISAIVVIGKFAVSPILAFIAKSRLRGIFTAAALLIVVAIAELMGIMGLSPALGTFVAGVVLAQSEYRHELESDVEPFKGLLLGLFFIAVGASIDFELIFSEPALIAALVVSLIVLKFLVLLLIGRVFGMKHDSNFLFTFSLAQGGEFAFVLFSFALQNEVMDTSVTNPLIAAVVISMALTPLLMMFNEFVIQPRFGTKESGERDTDEIDEEHGVIIAGFGRYGSTVGRFLQANAISATYLDFDPNMVDRMRKM</sequence>
<keyword evidence="12" id="KW-1185">Reference proteome</keyword>
<feature type="transmembrane region" description="Helical" evidence="9">
    <location>
        <begin position="369"/>
        <end position="387"/>
    </location>
</feature>
<evidence type="ECO:0000256" key="9">
    <source>
        <dbReference type="SAM" id="Phobius"/>
    </source>
</evidence>
<dbReference type="RefSeq" id="WP_338238635.1">
    <property type="nucleotide sequence ID" value="NZ_BQKE01000003.1"/>
</dbReference>
<gene>
    <name evidence="11" type="ORF">PEDI_40280</name>
</gene>
<feature type="transmembrane region" description="Helical" evidence="9">
    <location>
        <begin position="6"/>
        <end position="24"/>
    </location>
</feature>
<evidence type="ECO:0000259" key="10">
    <source>
        <dbReference type="Pfam" id="PF00999"/>
    </source>
</evidence>
<comment type="subcellular location">
    <subcellularLocation>
        <location evidence="1">Membrane</location>
        <topology evidence="1">Multi-pass membrane protein</topology>
    </subcellularLocation>
</comment>
<evidence type="ECO:0000256" key="4">
    <source>
        <dbReference type="ARBA" id="ARBA00022449"/>
    </source>
</evidence>
<keyword evidence="8 9" id="KW-0472">Membrane</keyword>
<keyword evidence="4" id="KW-0050">Antiport</keyword>
<dbReference type="GO" id="GO:0008324">
    <property type="term" value="F:monoatomic cation transmembrane transporter activity"/>
    <property type="evidence" value="ECO:0007669"/>
    <property type="project" value="InterPro"/>
</dbReference>
<feature type="transmembrane region" description="Helical" evidence="9">
    <location>
        <begin position="57"/>
        <end position="76"/>
    </location>
</feature>
<protein>
    <recommendedName>
        <fullName evidence="10">Cation/H+ exchanger transmembrane domain-containing protein</fullName>
    </recommendedName>
</protein>
<dbReference type="InterPro" id="IPR038770">
    <property type="entry name" value="Na+/solute_symporter_sf"/>
</dbReference>
<feature type="transmembrane region" description="Helical" evidence="9">
    <location>
        <begin position="225"/>
        <end position="246"/>
    </location>
</feature>
<keyword evidence="5 9" id="KW-0812">Transmembrane</keyword>
<reference evidence="11 12" key="1">
    <citation type="submission" date="2021-12" db="EMBL/GenBank/DDBJ databases">
        <title>Genome sequencing of bacteria with rrn-lacking chromosome and rrn-plasmid.</title>
        <authorList>
            <person name="Anda M."/>
            <person name="Iwasaki W."/>
        </authorList>
    </citation>
    <scope>NUCLEOTIDE SEQUENCE [LARGE SCALE GENOMIC DNA]</scope>
    <source>
        <strain evidence="11 12">NBRC 15940</strain>
    </source>
</reference>
<evidence type="ECO:0000256" key="7">
    <source>
        <dbReference type="ARBA" id="ARBA00023065"/>
    </source>
</evidence>
<accession>A0AAN5ANM2</accession>
<evidence type="ECO:0000256" key="2">
    <source>
        <dbReference type="ARBA" id="ARBA00005551"/>
    </source>
</evidence>
<evidence type="ECO:0000313" key="11">
    <source>
        <dbReference type="EMBL" id="GJM63476.1"/>
    </source>
</evidence>
<feature type="transmembrane region" description="Helical" evidence="9">
    <location>
        <begin position="31"/>
        <end position="51"/>
    </location>
</feature>
<comment type="similarity">
    <text evidence="2">Belongs to the monovalent cation:proton antiporter 2 (CPA2) transporter (TC 2.A.37) family.</text>
</comment>
<evidence type="ECO:0000256" key="3">
    <source>
        <dbReference type="ARBA" id="ARBA00022448"/>
    </source>
</evidence>
<dbReference type="Pfam" id="PF00999">
    <property type="entry name" value="Na_H_Exchanger"/>
    <property type="match status" value="1"/>
</dbReference>
<comment type="caution">
    <text evidence="11">The sequence shown here is derived from an EMBL/GenBank/DDBJ whole genome shotgun (WGS) entry which is preliminary data.</text>
</comment>
<feature type="domain" description="Cation/H+ exchanger transmembrane" evidence="10">
    <location>
        <begin position="17"/>
        <end position="384"/>
    </location>
</feature>
<dbReference type="NCBIfam" id="TIGR00932">
    <property type="entry name" value="2a37"/>
    <property type="match status" value="1"/>
</dbReference>
<dbReference type="GO" id="GO:1902600">
    <property type="term" value="P:proton transmembrane transport"/>
    <property type="evidence" value="ECO:0007669"/>
    <property type="project" value="InterPro"/>
</dbReference>
<evidence type="ECO:0000313" key="12">
    <source>
        <dbReference type="Proteomes" id="UP001310022"/>
    </source>
</evidence>
<dbReference type="InterPro" id="IPR004771">
    <property type="entry name" value="K/H_exchanger"/>
</dbReference>
<organism evidence="11 12">
    <name type="scientific">Persicobacter diffluens</name>
    <dbReference type="NCBI Taxonomy" id="981"/>
    <lineage>
        <taxon>Bacteria</taxon>
        <taxon>Pseudomonadati</taxon>
        <taxon>Bacteroidota</taxon>
        <taxon>Cytophagia</taxon>
        <taxon>Cytophagales</taxon>
        <taxon>Persicobacteraceae</taxon>
        <taxon>Persicobacter</taxon>
    </lineage>
</organism>
<dbReference type="PANTHER" id="PTHR46157">
    <property type="entry name" value="K(+) EFFLUX ANTIPORTER 3, CHLOROPLASTIC"/>
    <property type="match status" value="1"/>
</dbReference>
<keyword evidence="7" id="KW-0406">Ion transport</keyword>
<feature type="transmembrane region" description="Helical" evidence="9">
    <location>
        <begin position="336"/>
        <end position="357"/>
    </location>
</feature>
<dbReference type="Gene3D" id="1.20.1530.20">
    <property type="match status" value="1"/>
</dbReference>
<name>A0AAN5ANM2_9BACT</name>
<evidence type="ECO:0000256" key="5">
    <source>
        <dbReference type="ARBA" id="ARBA00022692"/>
    </source>
</evidence>
<feature type="transmembrane region" description="Helical" evidence="9">
    <location>
        <begin position="193"/>
        <end position="213"/>
    </location>
</feature>
<dbReference type="GO" id="GO:0015297">
    <property type="term" value="F:antiporter activity"/>
    <property type="evidence" value="ECO:0007669"/>
    <property type="project" value="UniProtKB-KW"/>
</dbReference>
<feature type="transmembrane region" description="Helical" evidence="9">
    <location>
        <begin position="154"/>
        <end position="173"/>
    </location>
</feature>
<dbReference type="InterPro" id="IPR006153">
    <property type="entry name" value="Cation/H_exchanger_TM"/>
</dbReference>
<keyword evidence="3" id="KW-0813">Transport</keyword>
<keyword evidence="6 9" id="KW-1133">Transmembrane helix</keyword>
<evidence type="ECO:0000256" key="1">
    <source>
        <dbReference type="ARBA" id="ARBA00004141"/>
    </source>
</evidence>
<feature type="transmembrane region" description="Helical" evidence="9">
    <location>
        <begin position="115"/>
        <end position="134"/>
    </location>
</feature>